<dbReference type="Gene3D" id="2.60.120.920">
    <property type="match status" value="1"/>
</dbReference>
<organism evidence="3 4">
    <name type="scientific">Leptidea sinapis</name>
    <dbReference type="NCBI Taxonomy" id="189913"/>
    <lineage>
        <taxon>Eukaryota</taxon>
        <taxon>Metazoa</taxon>
        <taxon>Ecdysozoa</taxon>
        <taxon>Arthropoda</taxon>
        <taxon>Hexapoda</taxon>
        <taxon>Insecta</taxon>
        <taxon>Pterygota</taxon>
        <taxon>Neoptera</taxon>
        <taxon>Endopterygota</taxon>
        <taxon>Lepidoptera</taxon>
        <taxon>Glossata</taxon>
        <taxon>Ditrysia</taxon>
        <taxon>Papilionoidea</taxon>
        <taxon>Pieridae</taxon>
        <taxon>Dismorphiinae</taxon>
        <taxon>Leptidea</taxon>
    </lineage>
</organism>
<dbReference type="GO" id="GO:0043161">
    <property type="term" value="P:proteasome-mediated ubiquitin-dependent protein catabolic process"/>
    <property type="evidence" value="ECO:0007669"/>
    <property type="project" value="TreeGrafter"/>
</dbReference>
<dbReference type="EMBL" id="FZQP02005188">
    <property type="protein sequence ID" value="VVD01119.1"/>
    <property type="molecule type" value="Genomic_DNA"/>
</dbReference>
<sequence>MIVSPARTPLQTSGNGKMNDWYAKPYCQCRKYKLCDCGEDHDVTEWNWEENRSNASWLVISQDRRQITFHPLYSSGTAVVRGDTPMLLNHQYYWEIKVLSQPYGTDIMVGVGTNKVNTSDDNFEFMSLLGKDAESYGLSYRGAVYHDAKVVFETVGFCRGTIVGVRLDMWMGTLEFYVNRKPLGVTFRGLRRHCQLFPMACSTAAQSSMKLTYAASWRASLLVHAAKILAASLSADLRRQIPPGLTYPFKSHFWLTLPSD</sequence>
<name>A0A5E4QTT7_9NEOP</name>
<dbReference type="InterPro" id="IPR001870">
    <property type="entry name" value="B30.2/SPRY"/>
</dbReference>
<dbReference type="AlphaFoldDB" id="A0A5E4QTT7"/>
<dbReference type="Proteomes" id="UP000324832">
    <property type="component" value="Unassembled WGS sequence"/>
</dbReference>
<gene>
    <name evidence="3" type="ORF">LSINAPIS_LOCUS11611</name>
</gene>
<evidence type="ECO:0000259" key="2">
    <source>
        <dbReference type="PROSITE" id="PS50188"/>
    </source>
</evidence>
<dbReference type="InterPro" id="IPR043136">
    <property type="entry name" value="B30.2/SPRY_sf"/>
</dbReference>
<dbReference type="SMART" id="SM00449">
    <property type="entry name" value="SPRY"/>
    <property type="match status" value="1"/>
</dbReference>
<protein>
    <recommendedName>
        <fullName evidence="2">B30.2/SPRY domain-containing protein</fullName>
    </recommendedName>
</protein>
<dbReference type="GO" id="GO:0019005">
    <property type="term" value="C:SCF ubiquitin ligase complex"/>
    <property type="evidence" value="ECO:0007669"/>
    <property type="project" value="TreeGrafter"/>
</dbReference>
<accession>A0A5E4QTT7</accession>
<dbReference type="PANTHER" id="PTHR12245">
    <property type="entry name" value="SPRY DOMAIN CONTAINING SOCS BOX PROTEIN"/>
    <property type="match status" value="1"/>
</dbReference>
<evidence type="ECO:0000313" key="4">
    <source>
        <dbReference type="Proteomes" id="UP000324832"/>
    </source>
</evidence>
<proteinExistence type="predicted"/>
<feature type="non-terminal residue" evidence="3">
    <location>
        <position position="260"/>
    </location>
</feature>
<reference evidence="3 4" key="1">
    <citation type="submission" date="2017-07" db="EMBL/GenBank/DDBJ databases">
        <authorList>
            <person name="Talla V."/>
            <person name="Backstrom N."/>
        </authorList>
    </citation>
    <scope>NUCLEOTIDE SEQUENCE [LARGE SCALE GENOMIC DNA]</scope>
</reference>
<dbReference type="PANTHER" id="PTHR12245:SF5">
    <property type="entry name" value="SPRY DOMAIN-CONTAINING SOCS BOX PROTEIN 3"/>
    <property type="match status" value="1"/>
</dbReference>
<keyword evidence="1" id="KW-0833">Ubl conjugation pathway</keyword>
<dbReference type="CDD" id="cd12876">
    <property type="entry name" value="SPRY_SOCS3"/>
    <property type="match status" value="1"/>
</dbReference>
<dbReference type="Pfam" id="PF00622">
    <property type="entry name" value="SPRY"/>
    <property type="match status" value="1"/>
</dbReference>
<dbReference type="InterPro" id="IPR050672">
    <property type="entry name" value="FBXO45-Fsn/SPSB_families"/>
</dbReference>
<evidence type="ECO:0000313" key="3">
    <source>
        <dbReference type="EMBL" id="VVD01119.1"/>
    </source>
</evidence>
<dbReference type="InterPro" id="IPR003877">
    <property type="entry name" value="SPRY_dom"/>
</dbReference>
<keyword evidence="4" id="KW-1185">Reference proteome</keyword>
<dbReference type="PROSITE" id="PS50188">
    <property type="entry name" value="B302_SPRY"/>
    <property type="match status" value="1"/>
</dbReference>
<dbReference type="InterPro" id="IPR013320">
    <property type="entry name" value="ConA-like_dom_sf"/>
</dbReference>
<dbReference type="InterPro" id="IPR035754">
    <property type="entry name" value="SPRY_SPSB3"/>
</dbReference>
<feature type="domain" description="B30.2/SPRY" evidence="2">
    <location>
        <begin position="26"/>
        <end position="218"/>
    </location>
</feature>
<dbReference type="SUPFAM" id="SSF49899">
    <property type="entry name" value="Concanavalin A-like lectins/glucanases"/>
    <property type="match status" value="1"/>
</dbReference>
<evidence type="ECO:0000256" key="1">
    <source>
        <dbReference type="ARBA" id="ARBA00022786"/>
    </source>
</evidence>